<feature type="domain" description="Hydantoinase A/oxoprolinase" evidence="1">
    <location>
        <begin position="2"/>
        <end position="55"/>
    </location>
</feature>
<gene>
    <name evidence="3" type="ORF">MNBD_ACTINO01-1626</name>
</gene>
<dbReference type="PANTHER" id="PTHR11365:SF23">
    <property type="entry name" value="HYPOTHETICAL 5-OXOPROLINASE (EUROFUNG)-RELATED"/>
    <property type="match status" value="1"/>
</dbReference>
<feature type="domain" description="Acetophenone carboxylase-like C-terminal" evidence="2">
    <location>
        <begin position="69"/>
        <end position="234"/>
    </location>
</feature>
<dbReference type="InterPro" id="IPR002821">
    <property type="entry name" value="Hydantoinase_A"/>
</dbReference>
<dbReference type="GO" id="GO:0017168">
    <property type="term" value="F:5-oxoprolinase (ATP-hydrolyzing) activity"/>
    <property type="evidence" value="ECO:0007669"/>
    <property type="project" value="TreeGrafter"/>
</dbReference>
<dbReference type="EC" id="3.5.2.14" evidence="3"/>
<dbReference type="EMBL" id="UOEI01000387">
    <property type="protein sequence ID" value="VAW04190.1"/>
    <property type="molecule type" value="Genomic_DNA"/>
</dbReference>
<proteinExistence type="predicted"/>
<reference evidence="3" key="1">
    <citation type="submission" date="2018-06" db="EMBL/GenBank/DDBJ databases">
        <authorList>
            <person name="Zhirakovskaya E."/>
        </authorList>
    </citation>
    <scope>NUCLEOTIDE SEQUENCE</scope>
</reference>
<dbReference type="AlphaFoldDB" id="A0A3B0SII2"/>
<sequence length="248" mass="26017">MGRDPKDFALLAFGGGGGLVAADVARELGMAKVIVPPGQGAFSALGMLMADVQHDLARTSLMALDTLDASTVEAVFGEMIAEAADALTDEGFGSDRQTFVRSVDLRYVGQEHTVSVPLPQDVEDPAGHLDRTFAKMHELHYGHTMTDPVQITTFRLRAAGTVEKPSLPTLARRAGGAPNPIGERTIYSGDGASCGTTTVYLREDLLAGDVIPGPAVIVEHTATTVVHTGDSLEIGDHGELVITLEVSA</sequence>
<evidence type="ECO:0000313" key="3">
    <source>
        <dbReference type="EMBL" id="VAW04190.1"/>
    </source>
</evidence>
<dbReference type="GO" id="GO:0047423">
    <property type="term" value="F:N-methylhydantoinase (ATP-hydrolyzing) activity"/>
    <property type="evidence" value="ECO:0007669"/>
    <property type="project" value="UniProtKB-EC"/>
</dbReference>
<evidence type="ECO:0000259" key="1">
    <source>
        <dbReference type="Pfam" id="PF01968"/>
    </source>
</evidence>
<accession>A0A3B0SII2</accession>
<dbReference type="Pfam" id="PF19278">
    <property type="entry name" value="Hydant_A_C"/>
    <property type="match status" value="1"/>
</dbReference>
<evidence type="ECO:0000259" key="2">
    <source>
        <dbReference type="Pfam" id="PF19278"/>
    </source>
</evidence>
<protein>
    <submittedName>
        <fullName evidence="3">N-methylhydantoinase A</fullName>
        <ecNumber evidence="3">3.5.2.14</ecNumber>
    </submittedName>
</protein>
<dbReference type="PANTHER" id="PTHR11365">
    <property type="entry name" value="5-OXOPROLINASE RELATED"/>
    <property type="match status" value="1"/>
</dbReference>
<dbReference type="InterPro" id="IPR045079">
    <property type="entry name" value="Oxoprolinase-like"/>
</dbReference>
<dbReference type="Pfam" id="PF01968">
    <property type="entry name" value="Hydantoinase_A"/>
    <property type="match status" value="1"/>
</dbReference>
<keyword evidence="3" id="KW-0378">Hydrolase</keyword>
<dbReference type="InterPro" id="IPR049517">
    <property type="entry name" value="ACX-like_C"/>
</dbReference>
<dbReference type="GO" id="GO:0006749">
    <property type="term" value="P:glutathione metabolic process"/>
    <property type="evidence" value="ECO:0007669"/>
    <property type="project" value="TreeGrafter"/>
</dbReference>
<organism evidence="3">
    <name type="scientific">hydrothermal vent metagenome</name>
    <dbReference type="NCBI Taxonomy" id="652676"/>
    <lineage>
        <taxon>unclassified sequences</taxon>
        <taxon>metagenomes</taxon>
        <taxon>ecological metagenomes</taxon>
    </lineage>
</organism>
<dbReference type="GO" id="GO:0005829">
    <property type="term" value="C:cytosol"/>
    <property type="evidence" value="ECO:0007669"/>
    <property type="project" value="TreeGrafter"/>
</dbReference>
<name>A0A3B0SII2_9ZZZZ</name>